<evidence type="ECO:0000256" key="8">
    <source>
        <dbReference type="ARBA" id="ARBA00023146"/>
    </source>
</evidence>
<evidence type="ECO:0000256" key="1">
    <source>
        <dbReference type="ARBA" id="ARBA00003314"/>
    </source>
</evidence>
<comment type="caution">
    <text evidence="12">The sequence shown here is derived from an EMBL/GenBank/DDBJ whole genome shotgun (WGS) entry which is preliminary data.</text>
</comment>
<protein>
    <recommendedName>
        <fullName evidence="3">Methionine--tRNA ligase</fullName>
        <ecNumber evidence="2">6.1.1.10</ecNumber>
    </recommendedName>
    <alternativeName>
        <fullName evidence="9">Methionyl-tRNA synthetase</fullName>
    </alternativeName>
</protein>
<dbReference type="InterPro" id="IPR015413">
    <property type="entry name" value="Methionyl/Leucyl_tRNA_Synth"/>
</dbReference>
<dbReference type="InterPro" id="IPR014758">
    <property type="entry name" value="Met-tRNA_synth"/>
</dbReference>
<keyword evidence="6 10" id="KW-0067">ATP-binding</keyword>
<name>A0A1F6C6H2_9BACT</name>
<dbReference type="Pfam" id="PF09334">
    <property type="entry name" value="tRNA-synt_1g"/>
    <property type="match status" value="2"/>
</dbReference>
<dbReference type="PRINTS" id="PR01041">
    <property type="entry name" value="TRNASYNTHMET"/>
</dbReference>
<comment type="function">
    <text evidence="1">Is required not only for elongation of protein synthesis but also for the initiation of all mRNA translation through initiator tRNA(fMet) aminoacylation.</text>
</comment>
<dbReference type="EC" id="6.1.1.10" evidence="2"/>
<dbReference type="Gene3D" id="1.10.730.10">
    <property type="entry name" value="Isoleucyl-tRNA Synthetase, Domain 1"/>
    <property type="match status" value="1"/>
</dbReference>
<keyword evidence="8 10" id="KW-0030">Aminoacyl-tRNA synthetase</keyword>
<comment type="similarity">
    <text evidence="10">Belongs to the class-I aminoacyl-tRNA synthetase family.</text>
</comment>
<dbReference type="GO" id="GO:0005524">
    <property type="term" value="F:ATP binding"/>
    <property type="evidence" value="ECO:0007669"/>
    <property type="project" value="UniProtKB-KW"/>
</dbReference>
<dbReference type="PANTHER" id="PTHR43326:SF1">
    <property type="entry name" value="METHIONINE--TRNA LIGASE, MITOCHONDRIAL"/>
    <property type="match status" value="1"/>
</dbReference>
<dbReference type="NCBIfam" id="TIGR00398">
    <property type="entry name" value="metG"/>
    <property type="match status" value="1"/>
</dbReference>
<sequence length="430" mass="49503">FFNFGTDEHGSKIYRKAKEEGKEPQAYADEYAKTFEELKQSLNLSYDAFIRTTDPHHVAAAQEFWKRCKENGDIELRAYKTKYCVGCELEKTDSALVEGKCPLHPNLEIEIIEEENYFFLLSKYNQKLLDFYKSHPDFVVPGYRLNEIISLIEKEGLQDFSISRLAEKMPWGVPVPDDSRHVMYVWFDALVNYISTLGWPENEANFNAFWPGLQFAGKDQVRQQAAMWQAMLMSAGLSNTKKIFIHGFISVDGQKMSKSLGNVVYPEELVKKYGTDAVRYYLLRHVHPFEDSDFSEEKFREAYNANLANGLGNLVARVMKMVEDHAVQTVLSKSNFSPMQNAMENFEFNDAMGFVWQRIQIADHRITTEEPYKVIKVDPVAGKAIIQFLVQDLFEIGHMLAPFMPETSRKILDAVASNKKPETLFPRLDS</sequence>
<dbReference type="SUPFAM" id="SSF52374">
    <property type="entry name" value="Nucleotidylyl transferase"/>
    <property type="match status" value="1"/>
</dbReference>
<dbReference type="Gene3D" id="2.170.220.10">
    <property type="match status" value="1"/>
</dbReference>
<feature type="domain" description="Methionyl/Leucyl tRNA synthetase" evidence="11">
    <location>
        <begin position="111"/>
        <end position="319"/>
    </location>
</feature>
<feature type="non-terminal residue" evidence="12">
    <location>
        <position position="1"/>
    </location>
</feature>
<evidence type="ECO:0000256" key="7">
    <source>
        <dbReference type="ARBA" id="ARBA00022917"/>
    </source>
</evidence>
<evidence type="ECO:0000313" key="13">
    <source>
        <dbReference type="Proteomes" id="UP000178249"/>
    </source>
</evidence>
<evidence type="ECO:0000313" key="12">
    <source>
        <dbReference type="EMBL" id="OGG44692.1"/>
    </source>
</evidence>
<dbReference type="Proteomes" id="UP000178249">
    <property type="component" value="Unassembled WGS sequence"/>
</dbReference>
<keyword evidence="7 10" id="KW-0648">Protein biosynthesis</keyword>
<dbReference type="SUPFAM" id="SSF47323">
    <property type="entry name" value="Anticodon-binding domain of a subclass of class I aminoacyl-tRNA synthetases"/>
    <property type="match status" value="1"/>
</dbReference>
<dbReference type="GO" id="GO:0006431">
    <property type="term" value="P:methionyl-tRNA aminoacylation"/>
    <property type="evidence" value="ECO:0007669"/>
    <property type="project" value="InterPro"/>
</dbReference>
<gene>
    <name evidence="12" type="ORF">A2841_00855</name>
</gene>
<reference evidence="12 13" key="1">
    <citation type="journal article" date="2016" name="Nat. Commun.">
        <title>Thousands of microbial genomes shed light on interconnected biogeochemical processes in an aquifer system.</title>
        <authorList>
            <person name="Anantharaman K."/>
            <person name="Brown C.T."/>
            <person name="Hug L.A."/>
            <person name="Sharon I."/>
            <person name="Castelle C.J."/>
            <person name="Probst A.J."/>
            <person name="Thomas B.C."/>
            <person name="Singh A."/>
            <person name="Wilkins M.J."/>
            <person name="Karaoz U."/>
            <person name="Brodie E.L."/>
            <person name="Williams K.H."/>
            <person name="Hubbard S.S."/>
            <person name="Banfield J.F."/>
        </authorList>
    </citation>
    <scope>NUCLEOTIDE SEQUENCE [LARGE SCALE GENOMIC DNA]</scope>
</reference>
<evidence type="ECO:0000256" key="3">
    <source>
        <dbReference type="ARBA" id="ARBA00018753"/>
    </source>
</evidence>
<evidence type="ECO:0000256" key="4">
    <source>
        <dbReference type="ARBA" id="ARBA00022598"/>
    </source>
</evidence>
<evidence type="ECO:0000256" key="10">
    <source>
        <dbReference type="RuleBase" id="RU363039"/>
    </source>
</evidence>
<proteinExistence type="inferred from homology"/>
<dbReference type="EMBL" id="MFKP01000004">
    <property type="protein sequence ID" value="OGG44692.1"/>
    <property type="molecule type" value="Genomic_DNA"/>
</dbReference>
<keyword evidence="5 10" id="KW-0547">Nucleotide-binding</keyword>
<dbReference type="GO" id="GO:0004825">
    <property type="term" value="F:methionine-tRNA ligase activity"/>
    <property type="evidence" value="ECO:0007669"/>
    <property type="project" value="UniProtKB-EC"/>
</dbReference>
<accession>A0A1F6C6H2</accession>
<dbReference type="InterPro" id="IPR023457">
    <property type="entry name" value="Met-tRNA_synth_2"/>
</dbReference>
<evidence type="ECO:0000259" key="11">
    <source>
        <dbReference type="Pfam" id="PF09334"/>
    </source>
</evidence>
<keyword evidence="4 10" id="KW-0436">Ligase</keyword>
<evidence type="ECO:0000256" key="5">
    <source>
        <dbReference type="ARBA" id="ARBA00022741"/>
    </source>
</evidence>
<organism evidence="12 13">
    <name type="scientific">Candidatus Kaiserbacteria bacterium RIFCSPHIGHO2_01_FULL_48_10</name>
    <dbReference type="NCBI Taxonomy" id="1798476"/>
    <lineage>
        <taxon>Bacteria</taxon>
        <taxon>Candidatus Kaiseribacteriota</taxon>
    </lineage>
</organism>
<evidence type="ECO:0000256" key="2">
    <source>
        <dbReference type="ARBA" id="ARBA00012838"/>
    </source>
</evidence>
<dbReference type="InterPro" id="IPR014729">
    <property type="entry name" value="Rossmann-like_a/b/a_fold"/>
</dbReference>
<dbReference type="InterPro" id="IPR033911">
    <property type="entry name" value="MetRS_core"/>
</dbReference>
<dbReference type="PANTHER" id="PTHR43326">
    <property type="entry name" value="METHIONYL-TRNA SYNTHETASE"/>
    <property type="match status" value="1"/>
</dbReference>
<dbReference type="AlphaFoldDB" id="A0A1F6C6H2"/>
<dbReference type="Gene3D" id="3.40.50.620">
    <property type="entry name" value="HUPs"/>
    <property type="match status" value="1"/>
</dbReference>
<evidence type="ECO:0000256" key="6">
    <source>
        <dbReference type="ARBA" id="ARBA00022840"/>
    </source>
</evidence>
<evidence type="ECO:0000256" key="9">
    <source>
        <dbReference type="ARBA" id="ARBA00030904"/>
    </source>
</evidence>
<feature type="domain" description="Methionyl/Leucyl tRNA synthetase" evidence="11">
    <location>
        <begin position="2"/>
        <end position="103"/>
    </location>
</feature>
<dbReference type="InterPro" id="IPR009080">
    <property type="entry name" value="tRNAsynth_Ia_anticodon-bd"/>
</dbReference>